<dbReference type="EMBL" id="MU007058">
    <property type="protein sequence ID" value="KAF2427670.1"/>
    <property type="molecule type" value="Genomic_DNA"/>
</dbReference>
<dbReference type="AlphaFoldDB" id="A0A9P4TWI3"/>
<protein>
    <submittedName>
        <fullName evidence="2">Uncharacterized protein</fullName>
    </submittedName>
</protein>
<accession>A0A9P4TWI3</accession>
<keyword evidence="3" id="KW-1185">Reference proteome</keyword>
<feature type="chain" id="PRO_5040355947" evidence="1">
    <location>
        <begin position="22"/>
        <end position="250"/>
    </location>
</feature>
<feature type="signal peptide" evidence="1">
    <location>
        <begin position="1"/>
        <end position="21"/>
    </location>
</feature>
<reference evidence="2" key="1">
    <citation type="journal article" date="2020" name="Stud. Mycol.">
        <title>101 Dothideomycetes genomes: a test case for predicting lifestyles and emergence of pathogens.</title>
        <authorList>
            <person name="Haridas S."/>
            <person name="Albert R."/>
            <person name="Binder M."/>
            <person name="Bloem J."/>
            <person name="Labutti K."/>
            <person name="Salamov A."/>
            <person name="Andreopoulos B."/>
            <person name="Baker S."/>
            <person name="Barry K."/>
            <person name="Bills G."/>
            <person name="Bluhm B."/>
            <person name="Cannon C."/>
            <person name="Castanera R."/>
            <person name="Culley D."/>
            <person name="Daum C."/>
            <person name="Ezra D."/>
            <person name="Gonzalez J."/>
            <person name="Henrissat B."/>
            <person name="Kuo A."/>
            <person name="Liang C."/>
            <person name="Lipzen A."/>
            <person name="Lutzoni F."/>
            <person name="Magnuson J."/>
            <person name="Mondo S."/>
            <person name="Nolan M."/>
            <person name="Ohm R."/>
            <person name="Pangilinan J."/>
            <person name="Park H.-J."/>
            <person name="Ramirez L."/>
            <person name="Alfaro M."/>
            <person name="Sun H."/>
            <person name="Tritt A."/>
            <person name="Yoshinaga Y."/>
            <person name="Zwiers L.-H."/>
            <person name="Turgeon B."/>
            <person name="Goodwin S."/>
            <person name="Spatafora J."/>
            <person name="Crous P."/>
            <person name="Grigoriev I."/>
        </authorList>
    </citation>
    <scope>NUCLEOTIDE SEQUENCE</scope>
    <source>
        <strain evidence="2">CBS 130266</strain>
    </source>
</reference>
<evidence type="ECO:0000313" key="3">
    <source>
        <dbReference type="Proteomes" id="UP000800235"/>
    </source>
</evidence>
<name>A0A9P4TWI3_9PEZI</name>
<proteinExistence type="predicted"/>
<gene>
    <name evidence="2" type="ORF">EJ08DRAFT_680816</name>
</gene>
<organism evidence="2 3">
    <name type="scientific">Tothia fuscella</name>
    <dbReference type="NCBI Taxonomy" id="1048955"/>
    <lineage>
        <taxon>Eukaryota</taxon>
        <taxon>Fungi</taxon>
        <taxon>Dikarya</taxon>
        <taxon>Ascomycota</taxon>
        <taxon>Pezizomycotina</taxon>
        <taxon>Dothideomycetes</taxon>
        <taxon>Pleosporomycetidae</taxon>
        <taxon>Venturiales</taxon>
        <taxon>Cylindrosympodiaceae</taxon>
        <taxon>Tothia</taxon>
    </lineage>
</organism>
<dbReference type="OrthoDB" id="5086500at2759"/>
<keyword evidence="1" id="KW-0732">Signal</keyword>
<evidence type="ECO:0000256" key="1">
    <source>
        <dbReference type="SAM" id="SignalP"/>
    </source>
</evidence>
<comment type="caution">
    <text evidence="2">The sequence shown here is derived from an EMBL/GenBank/DDBJ whole genome shotgun (WGS) entry which is preliminary data.</text>
</comment>
<evidence type="ECO:0000313" key="2">
    <source>
        <dbReference type="EMBL" id="KAF2427670.1"/>
    </source>
</evidence>
<dbReference type="Proteomes" id="UP000800235">
    <property type="component" value="Unassembled WGS sequence"/>
</dbReference>
<sequence>MFGALTRAFAVLQLALPLALASFGTDQPIYGFPTPEGSYIVDMTTTLQLPNRPDMPKGSMSVWMALVTTKDFLQHISLPTHFGSCDNVEYGNAWCNYGYLLDCDAKDIHTCPPAVARPAATVPGNTAINIRYHWDEKTGDITQTATQNGKTLTTLNAGQGRGVDWYAAIECHDCGPMTMAARSYVDTTFVLDKPNPTWTPKNPLNGMKYGSFNTVDGGQTWVMDWMHFDAFHFTEVTTLSDLRNTWKQAC</sequence>